<keyword evidence="4" id="KW-1185">Reference proteome</keyword>
<dbReference type="InterPro" id="IPR044205">
    <property type="entry name" value="KIC/PBP1/KRP1"/>
</dbReference>
<name>A0A2I0VZ40_9ASPA</name>
<evidence type="ECO:0000256" key="1">
    <source>
        <dbReference type="ARBA" id="ARBA00022837"/>
    </source>
</evidence>
<protein>
    <submittedName>
        <fullName evidence="3">Calcium-binding protein PBP1</fullName>
    </submittedName>
</protein>
<sequence length="127" mass="14159">MAKEECELEFEDFLPSMAERLGATGLIEELCKGFRLLMDAEKGVITLESLKQNAAGMLGLTELGEEEAVEMLREGDLDGDGALDQMEFCILMFRLSPELMEGSSWMLEEVMGKEMVGLLLDITNKKM</sequence>
<dbReference type="AlphaFoldDB" id="A0A2I0VZ40"/>
<dbReference type="Gene3D" id="1.10.238.10">
    <property type="entry name" value="EF-hand"/>
    <property type="match status" value="1"/>
</dbReference>
<keyword evidence="1" id="KW-0106">Calcium</keyword>
<dbReference type="Proteomes" id="UP000233837">
    <property type="component" value="Unassembled WGS sequence"/>
</dbReference>
<gene>
    <name evidence="3" type="primary">PBP1</name>
    <name evidence="3" type="ORF">MA16_Dca022460</name>
</gene>
<dbReference type="InterPro" id="IPR002048">
    <property type="entry name" value="EF_hand_dom"/>
</dbReference>
<dbReference type="OrthoDB" id="343296at2759"/>
<dbReference type="SUPFAM" id="SSF47473">
    <property type="entry name" value="EF-hand"/>
    <property type="match status" value="1"/>
</dbReference>
<dbReference type="EMBL" id="KZ503063">
    <property type="protein sequence ID" value="PKU68649.1"/>
    <property type="molecule type" value="Genomic_DNA"/>
</dbReference>
<dbReference type="InterPro" id="IPR011992">
    <property type="entry name" value="EF-hand-dom_pair"/>
</dbReference>
<accession>A0A2I0VZ40</accession>
<evidence type="ECO:0000313" key="4">
    <source>
        <dbReference type="Proteomes" id="UP000233837"/>
    </source>
</evidence>
<proteinExistence type="predicted"/>
<reference evidence="3 4" key="1">
    <citation type="journal article" date="2016" name="Sci. Rep.">
        <title>The Dendrobium catenatum Lindl. genome sequence provides insights into polysaccharide synthase, floral development and adaptive evolution.</title>
        <authorList>
            <person name="Zhang G.Q."/>
            <person name="Xu Q."/>
            <person name="Bian C."/>
            <person name="Tsai W.C."/>
            <person name="Yeh C.M."/>
            <person name="Liu K.W."/>
            <person name="Yoshida K."/>
            <person name="Zhang L.S."/>
            <person name="Chang S.B."/>
            <person name="Chen F."/>
            <person name="Shi Y."/>
            <person name="Su Y.Y."/>
            <person name="Zhang Y.Q."/>
            <person name="Chen L.J."/>
            <person name="Yin Y."/>
            <person name="Lin M."/>
            <person name="Huang H."/>
            <person name="Deng H."/>
            <person name="Wang Z.W."/>
            <person name="Zhu S.L."/>
            <person name="Zhao X."/>
            <person name="Deng C."/>
            <person name="Niu S.C."/>
            <person name="Huang J."/>
            <person name="Wang M."/>
            <person name="Liu G.H."/>
            <person name="Yang H.J."/>
            <person name="Xiao X.J."/>
            <person name="Hsiao Y.Y."/>
            <person name="Wu W.L."/>
            <person name="Chen Y.Y."/>
            <person name="Mitsuda N."/>
            <person name="Ohme-Takagi M."/>
            <person name="Luo Y.B."/>
            <person name="Van de Peer Y."/>
            <person name="Liu Z.J."/>
        </authorList>
    </citation>
    <scope>NUCLEOTIDE SEQUENCE [LARGE SCALE GENOMIC DNA]</scope>
    <source>
        <tissue evidence="3">The whole plant</tissue>
    </source>
</reference>
<dbReference type="STRING" id="906689.A0A2I0VZ40"/>
<evidence type="ECO:0000313" key="3">
    <source>
        <dbReference type="EMBL" id="PKU68649.1"/>
    </source>
</evidence>
<dbReference type="InterPro" id="IPR018247">
    <property type="entry name" value="EF_Hand_1_Ca_BS"/>
</dbReference>
<evidence type="ECO:0000259" key="2">
    <source>
        <dbReference type="PROSITE" id="PS50222"/>
    </source>
</evidence>
<organism evidence="3 4">
    <name type="scientific">Dendrobium catenatum</name>
    <dbReference type="NCBI Taxonomy" id="906689"/>
    <lineage>
        <taxon>Eukaryota</taxon>
        <taxon>Viridiplantae</taxon>
        <taxon>Streptophyta</taxon>
        <taxon>Embryophyta</taxon>
        <taxon>Tracheophyta</taxon>
        <taxon>Spermatophyta</taxon>
        <taxon>Magnoliopsida</taxon>
        <taxon>Liliopsida</taxon>
        <taxon>Asparagales</taxon>
        <taxon>Orchidaceae</taxon>
        <taxon>Epidendroideae</taxon>
        <taxon>Malaxideae</taxon>
        <taxon>Dendrobiinae</taxon>
        <taxon>Dendrobium</taxon>
    </lineage>
</organism>
<reference evidence="3 4" key="2">
    <citation type="journal article" date="2017" name="Nature">
        <title>The Apostasia genome and the evolution of orchids.</title>
        <authorList>
            <person name="Zhang G.Q."/>
            <person name="Liu K.W."/>
            <person name="Li Z."/>
            <person name="Lohaus R."/>
            <person name="Hsiao Y.Y."/>
            <person name="Niu S.C."/>
            <person name="Wang J.Y."/>
            <person name="Lin Y.C."/>
            <person name="Xu Q."/>
            <person name="Chen L.J."/>
            <person name="Yoshida K."/>
            <person name="Fujiwara S."/>
            <person name="Wang Z.W."/>
            <person name="Zhang Y.Q."/>
            <person name="Mitsuda N."/>
            <person name="Wang M."/>
            <person name="Liu G.H."/>
            <person name="Pecoraro L."/>
            <person name="Huang H.X."/>
            <person name="Xiao X.J."/>
            <person name="Lin M."/>
            <person name="Wu X.Y."/>
            <person name="Wu W.L."/>
            <person name="Chen Y.Y."/>
            <person name="Chang S.B."/>
            <person name="Sakamoto S."/>
            <person name="Ohme-Takagi M."/>
            <person name="Yagi M."/>
            <person name="Zeng S.J."/>
            <person name="Shen C.Y."/>
            <person name="Yeh C.M."/>
            <person name="Luo Y.B."/>
            <person name="Tsai W.C."/>
            <person name="Van de Peer Y."/>
            <person name="Liu Z.J."/>
        </authorList>
    </citation>
    <scope>NUCLEOTIDE SEQUENCE [LARGE SCALE GENOMIC DNA]</scope>
    <source>
        <tissue evidence="3">The whole plant</tissue>
    </source>
</reference>
<dbReference type="PANTHER" id="PTHR47319:SF6">
    <property type="entry name" value="OS06G0683400 PROTEIN"/>
    <property type="match status" value="1"/>
</dbReference>
<dbReference type="GO" id="GO:0005509">
    <property type="term" value="F:calcium ion binding"/>
    <property type="evidence" value="ECO:0007669"/>
    <property type="project" value="InterPro"/>
</dbReference>
<dbReference type="Pfam" id="PF13833">
    <property type="entry name" value="EF-hand_8"/>
    <property type="match status" value="1"/>
</dbReference>
<dbReference type="PANTHER" id="PTHR47319">
    <property type="entry name" value="CALCIUM-BINDING PROTEIN KIC"/>
    <property type="match status" value="1"/>
</dbReference>
<feature type="domain" description="EF-hand" evidence="2">
    <location>
        <begin position="63"/>
        <end position="98"/>
    </location>
</feature>
<dbReference type="PROSITE" id="PS50222">
    <property type="entry name" value="EF_HAND_2"/>
    <property type="match status" value="1"/>
</dbReference>
<dbReference type="PROSITE" id="PS00018">
    <property type="entry name" value="EF_HAND_1"/>
    <property type="match status" value="1"/>
</dbReference>